<evidence type="ECO:0000256" key="2">
    <source>
        <dbReference type="ARBA" id="ARBA00023027"/>
    </source>
</evidence>
<evidence type="ECO:0000259" key="10">
    <source>
        <dbReference type="PROSITE" id="PS50305"/>
    </source>
</evidence>
<comment type="similarity">
    <text evidence="5">Belongs to the soluble Thoeris ThsA family.</text>
</comment>
<dbReference type="SUPFAM" id="SSF52467">
    <property type="entry name" value="DHS-like NAD/FAD-binding domain"/>
    <property type="match status" value="1"/>
</dbReference>
<keyword evidence="2" id="KW-0520">NAD</keyword>
<gene>
    <name evidence="11" type="ORF">SAMEA70245418_02316</name>
</gene>
<evidence type="ECO:0000256" key="7">
    <source>
        <dbReference type="ARBA" id="ARBA00047575"/>
    </source>
</evidence>
<evidence type="ECO:0000313" key="11">
    <source>
        <dbReference type="EMBL" id="CAC8531141.1"/>
    </source>
</evidence>
<accession>A0A7I8NNP2</accession>
<evidence type="ECO:0000256" key="5">
    <source>
        <dbReference type="ARBA" id="ARBA00035014"/>
    </source>
</evidence>
<evidence type="ECO:0000256" key="6">
    <source>
        <dbReference type="ARBA" id="ARBA00035033"/>
    </source>
</evidence>
<dbReference type="RefSeq" id="WP_000150995.1">
    <property type="nucleotide sequence ID" value="NZ_AP024311.1"/>
</dbReference>
<evidence type="ECO:0000256" key="8">
    <source>
        <dbReference type="PROSITE-ProRule" id="PRU00236"/>
    </source>
</evidence>
<dbReference type="EMBL" id="CAIIKR010000007">
    <property type="protein sequence ID" value="CAC8531141.1"/>
    <property type="molecule type" value="Genomic_DNA"/>
</dbReference>
<dbReference type="InterPro" id="IPR026590">
    <property type="entry name" value="Ssirtuin_cat_dom"/>
</dbReference>
<dbReference type="Pfam" id="PF13289">
    <property type="entry name" value="SIR2_2"/>
    <property type="match status" value="1"/>
</dbReference>
<name>A0A7I8NNP2_STAAU</name>
<feature type="domain" description="Deacetylase sirtuin-type" evidence="10">
    <location>
        <begin position="1"/>
        <end position="282"/>
    </location>
</feature>
<keyword evidence="9" id="KW-0175">Coiled coil</keyword>
<comment type="caution">
    <text evidence="11">The sequence shown here is derived from an EMBL/GenBank/DDBJ whole genome shotgun (WGS) entry which is preliminary data.</text>
</comment>
<dbReference type="GO" id="GO:0003953">
    <property type="term" value="F:NAD+ nucleosidase activity"/>
    <property type="evidence" value="ECO:0007669"/>
    <property type="project" value="UniProtKB-EC"/>
</dbReference>
<dbReference type="Proteomes" id="UP000507408">
    <property type="component" value="Unassembled WGS sequence"/>
</dbReference>
<keyword evidence="1" id="KW-0378">Hydrolase</keyword>
<evidence type="ECO:0000256" key="3">
    <source>
        <dbReference type="ARBA" id="ARBA00023118"/>
    </source>
</evidence>
<dbReference type="AlphaFoldDB" id="A0A7I8NNP2"/>
<protein>
    <recommendedName>
        <fullName evidence="6">NAD(+) hydrolase ThsA</fullName>
        <ecNumber evidence="4">3.2.2.5</ecNumber>
    </recommendedName>
</protein>
<organism evidence="11 12">
    <name type="scientific">Staphylococcus aureus</name>
    <dbReference type="NCBI Taxonomy" id="1280"/>
    <lineage>
        <taxon>Bacteria</taxon>
        <taxon>Bacillati</taxon>
        <taxon>Bacillota</taxon>
        <taxon>Bacilli</taxon>
        <taxon>Bacillales</taxon>
        <taxon>Staphylococcaceae</taxon>
        <taxon>Staphylococcus</taxon>
    </lineage>
</organism>
<evidence type="ECO:0000256" key="1">
    <source>
        <dbReference type="ARBA" id="ARBA00022801"/>
    </source>
</evidence>
<evidence type="ECO:0000256" key="4">
    <source>
        <dbReference type="ARBA" id="ARBA00034327"/>
    </source>
</evidence>
<sequence length="483" mass="56018">MTIDKKKFIEKYVKALESNTAAIFAGAGLSCGAGYVNWKTLLNEAAEELELNIDKEEHDLVGLAQHYINKKRSRGNLNTVIMEQFSTRAELTENHKLLAKLPIDTYWTTNYDCMIEKALDSEGRIVDVKRNQNQLTVSVADKDATVYKMHGDIDSIDKIILTRDDYEKYNLTHPKFREILEGDLLSKTFLFIGFSFTDPNISYILSRIRLVLEDNTRPHYCILKEVEEKEYDNTEEFMYAKIKQQLHIEDLSRFSIETLLVKDYIEITEILESIYKRYRRKTIFISGSATEYLPFNSETGKYFLHQLSKKLVENDFKLVTGFGLGVGSYVINGVADYINSNKKSKLQNHLNILPFSQDSSGDLDLKEVWKKNRLEMISECGMALFLFGNKEKDGKIVLADGLEEEYKIAERQELVRLPINVTGYKTKNLSEQYNEEINIQFKEKILKMYNEINEYKCDFSNKQSIDELVQKIVNLVIEIKKTK</sequence>
<evidence type="ECO:0000256" key="9">
    <source>
        <dbReference type="SAM" id="Coils"/>
    </source>
</evidence>
<dbReference type="CDD" id="cd01406">
    <property type="entry name" value="SIR2-like"/>
    <property type="match status" value="1"/>
</dbReference>
<dbReference type="GO" id="GO:0051607">
    <property type="term" value="P:defense response to virus"/>
    <property type="evidence" value="ECO:0007669"/>
    <property type="project" value="UniProtKB-KW"/>
</dbReference>
<reference evidence="11 12" key="1">
    <citation type="submission" date="2020-06" db="EMBL/GenBank/DDBJ databases">
        <authorList>
            <consortium name="Pathogen Informatics"/>
        </authorList>
    </citation>
    <scope>NUCLEOTIDE SEQUENCE [LARGE SCALE GENOMIC DNA]</scope>
    <source>
        <strain evidence="11 12">MOS222</strain>
    </source>
</reference>
<dbReference type="Pfam" id="PF18185">
    <property type="entry name" value="STALD"/>
    <property type="match status" value="1"/>
</dbReference>
<evidence type="ECO:0000313" key="12">
    <source>
        <dbReference type="Proteomes" id="UP000507408"/>
    </source>
</evidence>
<dbReference type="PROSITE" id="PS50305">
    <property type="entry name" value="SIRTUIN"/>
    <property type="match status" value="1"/>
</dbReference>
<proteinExistence type="inferred from homology"/>
<dbReference type="InterPro" id="IPR029035">
    <property type="entry name" value="DHS-like_NAD/FAD-binding_dom"/>
</dbReference>
<dbReference type="PROSITE" id="PS51257">
    <property type="entry name" value="PROKAR_LIPOPROTEIN"/>
    <property type="match status" value="1"/>
</dbReference>
<dbReference type="EC" id="3.2.2.5" evidence="4"/>
<dbReference type="InterPro" id="IPR041486">
    <property type="entry name" value="ThsA_STALD"/>
</dbReference>
<comment type="catalytic activity">
    <reaction evidence="7">
        <text>NAD(+) + H2O = ADP-D-ribose + nicotinamide + H(+)</text>
        <dbReference type="Rhea" id="RHEA:16301"/>
        <dbReference type="ChEBI" id="CHEBI:15377"/>
        <dbReference type="ChEBI" id="CHEBI:15378"/>
        <dbReference type="ChEBI" id="CHEBI:17154"/>
        <dbReference type="ChEBI" id="CHEBI:57540"/>
        <dbReference type="ChEBI" id="CHEBI:57967"/>
        <dbReference type="EC" id="3.2.2.5"/>
    </reaction>
    <physiologicalReaction direction="left-to-right" evidence="7">
        <dbReference type="Rhea" id="RHEA:16302"/>
    </physiologicalReaction>
</comment>
<feature type="coiled-coil region" evidence="9">
    <location>
        <begin position="39"/>
        <end position="66"/>
    </location>
</feature>
<keyword evidence="3" id="KW-0051">Antiviral defense</keyword>
<comment type="caution">
    <text evidence="8">Lacks conserved residue(s) required for the propagation of feature annotation.</text>
</comment>